<organism evidence="4 5">
    <name type="scientific">Hippocampus comes</name>
    <name type="common">Tiger tail seahorse</name>
    <dbReference type="NCBI Taxonomy" id="109280"/>
    <lineage>
        <taxon>Eukaryota</taxon>
        <taxon>Metazoa</taxon>
        <taxon>Chordata</taxon>
        <taxon>Craniata</taxon>
        <taxon>Vertebrata</taxon>
        <taxon>Euteleostomi</taxon>
        <taxon>Actinopterygii</taxon>
        <taxon>Neopterygii</taxon>
        <taxon>Teleostei</taxon>
        <taxon>Neoteleostei</taxon>
        <taxon>Acanthomorphata</taxon>
        <taxon>Syngnathiaria</taxon>
        <taxon>Syngnathiformes</taxon>
        <taxon>Syngnathoidei</taxon>
        <taxon>Syngnathidae</taxon>
        <taxon>Hippocampus</taxon>
    </lineage>
</organism>
<dbReference type="GO" id="GO:0007271">
    <property type="term" value="P:synaptic transmission, cholinergic"/>
    <property type="evidence" value="ECO:0007669"/>
    <property type="project" value="TreeGrafter"/>
</dbReference>
<dbReference type="GO" id="GO:0034394">
    <property type="term" value="P:protein localization to cell surface"/>
    <property type="evidence" value="ECO:0007669"/>
    <property type="project" value="TreeGrafter"/>
</dbReference>
<dbReference type="GO" id="GO:0043025">
    <property type="term" value="C:neuronal cell body"/>
    <property type="evidence" value="ECO:0007669"/>
    <property type="project" value="TreeGrafter"/>
</dbReference>
<dbReference type="Proteomes" id="UP000264820">
    <property type="component" value="Unplaced"/>
</dbReference>
<feature type="compositionally biased region" description="Basic and acidic residues" evidence="1">
    <location>
        <begin position="310"/>
        <end position="324"/>
    </location>
</feature>
<keyword evidence="5" id="KW-1185">Reference proteome</keyword>
<keyword evidence="2" id="KW-1133">Transmembrane helix</keyword>
<dbReference type="Pfam" id="PF15361">
    <property type="entry name" value="RIC3"/>
    <property type="match status" value="1"/>
</dbReference>
<evidence type="ECO:0000256" key="1">
    <source>
        <dbReference type="SAM" id="MobiDB-lite"/>
    </source>
</evidence>
<feature type="region of interest" description="Disordered" evidence="1">
    <location>
        <begin position="193"/>
        <end position="390"/>
    </location>
</feature>
<dbReference type="GO" id="GO:0045202">
    <property type="term" value="C:synapse"/>
    <property type="evidence" value="ECO:0007669"/>
    <property type="project" value="GOC"/>
</dbReference>
<proteinExistence type="predicted"/>
<dbReference type="Ensembl" id="ENSHCOT00000012592.1">
    <property type="protein sequence ID" value="ENSHCOP00000001141.1"/>
    <property type="gene ID" value="ENSHCOG00000002058.1"/>
</dbReference>
<dbReference type="OMA" id="EMGQPEV"/>
<keyword evidence="2" id="KW-0812">Transmembrane</keyword>
<dbReference type="AlphaFoldDB" id="A0A3Q2XMF4"/>
<protein>
    <submittedName>
        <fullName evidence="4">RIC3 acetylcholine receptor chaperone a</fullName>
    </submittedName>
</protein>
<name>A0A3Q2XMF4_HIPCM</name>
<feature type="domain" description="Resistance to inhibitors of cholinesterase protein 3 N-terminal" evidence="3">
    <location>
        <begin position="16"/>
        <end position="90"/>
    </location>
</feature>
<feature type="transmembrane region" description="Helical" evidence="2">
    <location>
        <begin position="64"/>
        <end position="86"/>
    </location>
</feature>
<sequence>MPITTCQKVTLISCSVLCVSLFLPRMLLPRAKKEMGQPQDPFHSMTYSAEATAKARSIGRGKKYNLMAQVIPIYGFGILLYILYIIYKVMTIIIIIIIHTNVIVIVIIVPQQSCLNYIIHKLLRQLKQIANLMQEGRVEGASPEMEAEEVPYSPDWEGYPEETYPEYKVPDYKCELESVALEEPITQPTAEALAERMEQEEEEVGARKLSTVQEEDEDEEEEGEDGEDVDEDLEEEEEEEEEEIAEEEEQEQEEEDGEEDEEEEEEAEAEKRLLLVPLASQATTNTQHERLGLQVHNDLQGQKGGRKHISFNDHRNVFHYPKEDTYEEEVEKEEEEEEENEKDDDVDEDDGTEVEEEEEADEEDPVTEAERLQFSCTECPNTEEEAEKEETEYLSMLAFAESDSNVHRDFPKEFSGLRMRNRRET</sequence>
<evidence type="ECO:0000256" key="2">
    <source>
        <dbReference type="SAM" id="Phobius"/>
    </source>
</evidence>
<evidence type="ECO:0000259" key="3">
    <source>
        <dbReference type="Pfam" id="PF15361"/>
    </source>
</evidence>
<dbReference type="PANTHER" id="PTHR21723:SF5">
    <property type="entry name" value="PROTEIN RIC-3"/>
    <property type="match status" value="1"/>
</dbReference>
<dbReference type="STRING" id="109280.ENSHCOP00000001141"/>
<keyword evidence="2" id="KW-0472">Membrane</keyword>
<evidence type="ECO:0000313" key="4">
    <source>
        <dbReference type="Ensembl" id="ENSHCOP00000001141.1"/>
    </source>
</evidence>
<reference evidence="4" key="2">
    <citation type="submission" date="2025-09" db="UniProtKB">
        <authorList>
            <consortium name="Ensembl"/>
        </authorList>
    </citation>
    <scope>IDENTIFICATION</scope>
</reference>
<feature type="compositionally biased region" description="Acidic residues" evidence="1">
    <location>
        <begin position="381"/>
        <end position="390"/>
    </location>
</feature>
<dbReference type="InterPro" id="IPR032763">
    <property type="entry name" value="RIC3_N"/>
</dbReference>
<dbReference type="InterPro" id="IPR026160">
    <property type="entry name" value="Ric3"/>
</dbReference>
<feature type="transmembrane region" description="Helical" evidence="2">
    <location>
        <begin position="92"/>
        <end position="119"/>
    </location>
</feature>
<evidence type="ECO:0000313" key="5">
    <source>
        <dbReference type="Proteomes" id="UP000264820"/>
    </source>
</evidence>
<dbReference type="GeneTree" id="ENSGT00440000034107"/>
<dbReference type="PANTHER" id="PTHR21723">
    <property type="entry name" value="RESISTANCE TO INHIBITORS OF CHOLINESTERASE PROTEIN 3 RIC3"/>
    <property type="match status" value="1"/>
</dbReference>
<feature type="compositionally biased region" description="Acidic residues" evidence="1">
    <location>
        <begin position="325"/>
        <end position="367"/>
    </location>
</feature>
<accession>A0A3Q2XMF4</accession>
<reference evidence="4" key="1">
    <citation type="submission" date="2025-08" db="UniProtKB">
        <authorList>
            <consortium name="Ensembl"/>
        </authorList>
    </citation>
    <scope>IDENTIFICATION</scope>
</reference>
<dbReference type="GO" id="GO:0043005">
    <property type="term" value="C:neuron projection"/>
    <property type="evidence" value="ECO:0007669"/>
    <property type="project" value="TreeGrafter"/>
</dbReference>
<feature type="compositionally biased region" description="Acidic residues" evidence="1">
    <location>
        <begin position="213"/>
        <end position="268"/>
    </location>
</feature>